<dbReference type="RefSeq" id="WP_213000641.1">
    <property type="nucleotide sequence ID" value="NZ_BAAATW010000001.1"/>
</dbReference>
<evidence type="ECO:0000313" key="2">
    <source>
        <dbReference type="Proteomes" id="UP000680865"/>
    </source>
</evidence>
<reference evidence="1" key="1">
    <citation type="submission" date="2021-03" db="EMBL/GenBank/DDBJ databases">
        <title>Whole genome shotgun sequence of Actinoplanes consettensis NBRC 14913.</title>
        <authorList>
            <person name="Komaki H."/>
            <person name="Tamura T."/>
        </authorList>
    </citation>
    <scope>NUCLEOTIDE SEQUENCE</scope>
    <source>
        <strain evidence="1">NBRC 14913</strain>
    </source>
</reference>
<accession>A0A919SW88</accession>
<protein>
    <submittedName>
        <fullName evidence="1">Uncharacterized protein</fullName>
    </submittedName>
</protein>
<comment type="caution">
    <text evidence="1">The sequence shown here is derived from an EMBL/GenBank/DDBJ whole genome shotgun (WGS) entry which is preliminary data.</text>
</comment>
<dbReference type="AlphaFoldDB" id="A0A919SW88"/>
<sequence>MIPEEDRGPAWLSDYGSIEADIQQMEDFAKGLKAEVADGYAPHANQVAEVMMQDLPDSLPLFTELGDFMAEHNKVKNVTLANTLNFGTGTGQAAAAASKISEEYRSSDAFAHATVKDVQVAFIKSETGSQLLDEEN</sequence>
<dbReference type="EMBL" id="BOQP01000035">
    <property type="protein sequence ID" value="GIM78542.1"/>
    <property type="molecule type" value="Genomic_DNA"/>
</dbReference>
<organism evidence="1 2">
    <name type="scientific">Winogradskya consettensis</name>
    <dbReference type="NCBI Taxonomy" id="113560"/>
    <lineage>
        <taxon>Bacteria</taxon>
        <taxon>Bacillati</taxon>
        <taxon>Actinomycetota</taxon>
        <taxon>Actinomycetes</taxon>
        <taxon>Micromonosporales</taxon>
        <taxon>Micromonosporaceae</taxon>
        <taxon>Winogradskya</taxon>
    </lineage>
</organism>
<gene>
    <name evidence="1" type="ORF">Aco04nite_60930</name>
</gene>
<evidence type="ECO:0000313" key="1">
    <source>
        <dbReference type="EMBL" id="GIM78542.1"/>
    </source>
</evidence>
<dbReference type="Proteomes" id="UP000680865">
    <property type="component" value="Unassembled WGS sequence"/>
</dbReference>
<proteinExistence type="predicted"/>
<name>A0A919SW88_9ACTN</name>
<keyword evidence="2" id="KW-1185">Reference proteome</keyword>